<evidence type="ECO:0000256" key="1">
    <source>
        <dbReference type="ARBA" id="ARBA00004123"/>
    </source>
</evidence>
<keyword evidence="3" id="KW-0819">tRNA processing</keyword>
<organism evidence="6 7">
    <name type="scientific">Blepharisma stoltei</name>
    <dbReference type="NCBI Taxonomy" id="1481888"/>
    <lineage>
        <taxon>Eukaryota</taxon>
        <taxon>Sar</taxon>
        <taxon>Alveolata</taxon>
        <taxon>Ciliophora</taxon>
        <taxon>Postciliodesmatophora</taxon>
        <taxon>Heterotrichea</taxon>
        <taxon>Heterotrichida</taxon>
        <taxon>Blepharismidae</taxon>
        <taxon>Blepharisma</taxon>
    </lineage>
</organism>
<comment type="subcellular location">
    <subcellularLocation>
        <location evidence="1">Nucleus</location>
    </subcellularLocation>
</comment>
<protein>
    <recommendedName>
        <fullName evidence="8">EKC/KEOPS complex subunit cgi121</fullName>
    </recommendedName>
</protein>
<dbReference type="PANTHER" id="PTHR15840">
    <property type="entry name" value="CGI-121 FAMILY MEMBER"/>
    <property type="match status" value="1"/>
</dbReference>
<dbReference type="GO" id="GO:0002949">
    <property type="term" value="P:tRNA threonylcarbamoyladenosine modification"/>
    <property type="evidence" value="ECO:0007669"/>
    <property type="project" value="TreeGrafter"/>
</dbReference>
<comment type="similarity">
    <text evidence="2 5">Belongs to the CGI121/TPRKB family.</text>
</comment>
<keyword evidence="4 5" id="KW-0539">Nucleus</keyword>
<proteinExistence type="inferred from homology"/>
<evidence type="ECO:0000313" key="6">
    <source>
        <dbReference type="EMBL" id="CAG9326084.1"/>
    </source>
</evidence>
<dbReference type="Gene3D" id="3.30.2380.10">
    <property type="entry name" value="CGI121/TPRKB"/>
    <property type="match status" value="1"/>
</dbReference>
<dbReference type="PANTHER" id="PTHR15840:SF10">
    <property type="entry name" value="EKC_KEOPS COMPLEX SUBUNIT TPRKB"/>
    <property type="match status" value="1"/>
</dbReference>
<dbReference type="Proteomes" id="UP001162131">
    <property type="component" value="Unassembled WGS sequence"/>
</dbReference>
<dbReference type="AlphaFoldDB" id="A0AAU9JM67"/>
<dbReference type="GO" id="GO:0000408">
    <property type="term" value="C:EKC/KEOPS complex"/>
    <property type="evidence" value="ECO:0007669"/>
    <property type="project" value="TreeGrafter"/>
</dbReference>
<gene>
    <name evidence="6" type="ORF">BSTOLATCC_MIC40524</name>
</gene>
<name>A0AAU9JM67_9CILI</name>
<sequence length="167" mass="18626">MEFTFELFPEYTLYLQLYINLTNSSELRANVRNFDCAFINPSLITSIKHILVAANRAISGVKTNTKKTDSIYSDLVYYLSPSCNIRSTLSQFGIQDSSTSIIIACFDPQTLITMDSAICGSKDSLDTLASFTNFKEIQSIFKISDSELSIDHSFTNAVSSRIALKDL</sequence>
<dbReference type="SUPFAM" id="SSF143870">
    <property type="entry name" value="PF0523-like"/>
    <property type="match status" value="1"/>
</dbReference>
<dbReference type="InterPro" id="IPR036504">
    <property type="entry name" value="CGI121/TPRKB_sf"/>
</dbReference>
<evidence type="ECO:0000256" key="3">
    <source>
        <dbReference type="ARBA" id="ARBA00022694"/>
    </source>
</evidence>
<keyword evidence="7" id="KW-1185">Reference proteome</keyword>
<dbReference type="GO" id="GO:0005829">
    <property type="term" value="C:cytosol"/>
    <property type="evidence" value="ECO:0007669"/>
    <property type="project" value="TreeGrafter"/>
</dbReference>
<comment type="caution">
    <text evidence="6">The sequence shown here is derived from an EMBL/GenBank/DDBJ whole genome shotgun (WGS) entry which is preliminary data.</text>
</comment>
<evidence type="ECO:0000256" key="5">
    <source>
        <dbReference type="RuleBase" id="RU004398"/>
    </source>
</evidence>
<accession>A0AAU9JM67</accession>
<dbReference type="EMBL" id="CAJZBQ010000040">
    <property type="protein sequence ID" value="CAG9326084.1"/>
    <property type="molecule type" value="Genomic_DNA"/>
</dbReference>
<evidence type="ECO:0000256" key="2">
    <source>
        <dbReference type="ARBA" id="ARBA00005546"/>
    </source>
</evidence>
<dbReference type="InterPro" id="IPR013926">
    <property type="entry name" value="CGI121/TPRKB"/>
</dbReference>
<dbReference type="Pfam" id="PF08617">
    <property type="entry name" value="CGI-121"/>
    <property type="match status" value="1"/>
</dbReference>
<dbReference type="GO" id="GO:0005634">
    <property type="term" value="C:nucleus"/>
    <property type="evidence" value="ECO:0007669"/>
    <property type="project" value="UniProtKB-SubCell"/>
</dbReference>
<evidence type="ECO:0000313" key="7">
    <source>
        <dbReference type="Proteomes" id="UP001162131"/>
    </source>
</evidence>
<reference evidence="6" key="1">
    <citation type="submission" date="2021-09" db="EMBL/GenBank/DDBJ databases">
        <authorList>
            <consortium name="AG Swart"/>
            <person name="Singh M."/>
            <person name="Singh A."/>
            <person name="Seah K."/>
            <person name="Emmerich C."/>
        </authorList>
    </citation>
    <scope>NUCLEOTIDE SEQUENCE</scope>
    <source>
        <strain evidence="6">ATCC30299</strain>
    </source>
</reference>
<evidence type="ECO:0000256" key="4">
    <source>
        <dbReference type="ARBA" id="ARBA00023242"/>
    </source>
</evidence>
<evidence type="ECO:0008006" key="8">
    <source>
        <dbReference type="Google" id="ProtNLM"/>
    </source>
</evidence>